<dbReference type="Pfam" id="PF00931">
    <property type="entry name" value="NB-ARC"/>
    <property type="match status" value="1"/>
</dbReference>
<evidence type="ECO:0000259" key="9">
    <source>
        <dbReference type="Pfam" id="PF25019"/>
    </source>
</evidence>
<comment type="caution">
    <text evidence="10">The sequence shown here is derived from an EMBL/GenBank/DDBJ whole genome shotgun (WGS) entry which is preliminary data.</text>
</comment>
<accession>A0AAP0QS36</accession>
<dbReference type="SUPFAM" id="SSF52540">
    <property type="entry name" value="P-loop containing nucleoside triphosphate hydrolases"/>
    <property type="match status" value="1"/>
</dbReference>
<evidence type="ECO:0000256" key="3">
    <source>
        <dbReference type="ARBA" id="ARBA00022741"/>
    </source>
</evidence>
<dbReference type="PRINTS" id="PR00364">
    <property type="entry name" value="DISEASERSIST"/>
</dbReference>
<evidence type="ECO:0000313" key="10">
    <source>
        <dbReference type="EMBL" id="KAK9209981.1"/>
    </source>
</evidence>
<dbReference type="InterPro" id="IPR041118">
    <property type="entry name" value="Rx_N"/>
</dbReference>
<dbReference type="Pfam" id="PF18052">
    <property type="entry name" value="Rx_N"/>
    <property type="match status" value="1"/>
</dbReference>
<dbReference type="GO" id="GO:0051707">
    <property type="term" value="P:response to other organism"/>
    <property type="evidence" value="ECO:0007669"/>
    <property type="project" value="UniProtKB-ARBA"/>
</dbReference>
<dbReference type="InterPro" id="IPR058922">
    <property type="entry name" value="WHD_DRP"/>
</dbReference>
<dbReference type="PANTHER" id="PTHR36766:SF51">
    <property type="entry name" value="DISEASE RESISTANCE RPP13-LIKE PROTEIN 1"/>
    <property type="match status" value="1"/>
</dbReference>
<protein>
    <recommendedName>
        <fullName evidence="12">Disease resistance RPP13-like protein 1</fullName>
    </recommendedName>
</protein>
<dbReference type="PANTHER" id="PTHR36766">
    <property type="entry name" value="PLANT BROAD-SPECTRUM MILDEW RESISTANCE PROTEIN RPW8"/>
    <property type="match status" value="1"/>
</dbReference>
<dbReference type="Gene3D" id="1.10.8.430">
    <property type="entry name" value="Helical domain of apoptotic protease-activating factors"/>
    <property type="match status" value="1"/>
</dbReference>
<keyword evidence="5" id="KW-0067">ATP-binding</keyword>
<proteinExistence type="predicted"/>
<dbReference type="GO" id="GO:0005524">
    <property type="term" value="F:ATP binding"/>
    <property type="evidence" value="ECO:0007669"/>
    <property type="project" value="UniProtKB-KW"/>
</dbReference>
<dbReference type="Gene3D" id="1.20.5.4130">
    <property type="match status" value="1"/>
</dbReference>
<evidence type="ECO:0000256" key="2">
    <source>
        <dbReference type="ARBA" id="ARBA00022737"/>
    </source>
</evidence>
<keyword evidence="3" id="KW-0547">Nucleotide-binding</keyword>
<evidence type="ECO:0000313" key="11">
    <source>
        <dbReference type="Proteomes" id="UP001428341"/>
    </source>
</evidence>
<feature type="domain" description="NB-ARC" evidence="6">
    <location>
        <begin position="180"/>
        <end position="360"/>
    </location>
</feature>
<dbReference type="GO" id="GO:0043531">
    <property type="term" value="F:ADP binding"/>
    <property type="evidence" value="ECO:0007669"/>
    <property type="project" value="InterPro"/>
</dbReference>
<gene>
    <name evidence="10" type="ORF">WN944_002350</name>
</gene>
<dbReference type="CDD" id="cd14798">
    <property type="entry name" value="RX-CC_like"/>
    <property type="match status" value="1"/>
</dbReference>
<dbReference type="Gene3D" id="3.80.10.10">
    <property type="entry name" value="Ribonuclease Inhibitor"/>
    <property type="match status" value="5"/>
</dbReference>
<dbReference type="InterPro" id="IPR056789">
    <property type="entry name" value="LRR_R13L1-DRL21"/>
</dbReference>
<evidence type="ECO:0000256" key="5">
    <source>
        <dbReference type="ARBA" id="ARBA00022840"/>
    </source>
</evidence>
<feature type="domain" description="R13L1/DRL21-like LRR repeat region" evidence="9">
    <location>
        <begin position="705"/>
        <end position="832"/>
    </location>
</feature>
<sequence length="1465" mass="164878">MPVGEVFLGAFLDVLFDRLAPDNLRLFPSEDGIRAELKKWEKKLMTIQAVLEDAEEKQLSNRAVKIWLDDLRALAYDVEDILDEQQLTTRPSLSILQNLPSNLVSQINLGSKIKEVTSRLEELCDRRNVLQLENTSSGTGRAASVSTVSWQRLHTTCLATEPAVYGRDGDKAKVLDMVLSHDTNNDDVNFRVISIVGMAGVGKTTLARLVYNDLAVEDFNSRAWVCVSDDFDVLRISKAILESITLSSCDFKDLRIPTPQDSHSNPKSKRSINPVQVKLKQEVAGRKFLIVLDDVWSKNYGLWEVLKSPFMAGAPGSKIIVTTRDENVALTLGCPGECHNLELLSDNDCWSVFKKHAFASREFVASSRLCNSEFVRRKVVEKCKGLPLAARTLGGLLRCKQRDAEWQDVLNSNKWDLSDDSEIPAVLKLSYHHLPSHLKRCFAYCAIFPKDYEFEEKEVVLLWIAEGLIPQSTDYKQLEDAGVGYFRDLLSRSIFQQANGDGSKFVMHDLINDLAQWVSGETSFRLEDGANNRSQRFERARHSSFISRDFDGKSKFEVFNKVKHLRTFLPIILHEGTRYITNFVLSEVLSKFKKLRVLSLRNYYITEVPNSIRLLTHLRYLNFSGTRICDIPESVGFLCHLQILLLKDCQLLKKLPTNVENLIDLLYFDISGQNLITEMPVGMNKLKCLRTLSNFVVGLNTGSGLEDLKSLKFLRGKLCISKLRNVVQDIREPILSDKEDLEVLQLEWESLYLHDSSECSRVPDINVLDGLRPHGNLKELSINFYGGTNFPSWVGDPSFSSMVDLRLENCEKCTCLPALGALPSLKELTIKGLRKLITIGSEIYGDDCLKPFQSLETLCFQNLGAWFHWDPIGEDGQVETFPVLRKLSILNCPRLSERLPGHLPSLEELEVRGCEELVVSLSGLPLLCKLELSSCKRMVCRSIDSKSIKHATLSNISEFSRLSRHNFQKVECLKIIGCEELEHLWNEICLEELPHGLRSVASLRKLFVANCPSLVSFLEACFLSNLSELVIQNCSALISLNEVMKHNYIHLKSLQIEGCQSLMLIARRQLPSSLTKVEIRNCENLQCLVDNGEDSSASLSSSSATHGENINNTSLSLLESLDISGCQSLMCLSWRGQLSTVLRRLKIQTCPKLKSLSSSGGQLPVAIKHLEVQNCAELTTLSSTGKLPEALQYLSIADCPQLESIAESFHDNAALVFILIGNCNNLQSVPNALHKLISLDQMYIRNCPSLVSFPDERLPNQNLRVIEISRCEELRALPSGVERLNSLQELDISLCPRIVNIPASGLPTNLTSLSIEDLKIYMPLFCWGLHKLTSLRKLEIRGCPSAVSFPEELVGMRLPTTLTKLNIARFPKLEYLSSGGFQNLTSLEYLSISECPRLKSFPWEGLPSSLQQLYVEDCPLLGANCKRYGPEWSKIAHIPCVMIDMNFIHDPSYPVFPQRIRGWLE</sequence>
<keyword evidence="4" id="KW-0611">Plant defense</keyword>
<dbReference type="InterPro" id="IPR002182">
    <property type="entry name" value="NB-ARC"/>
</dbReference>
<keyword evidence="11" id="KW-1185">Reference proteome</keyword>
<keyword evidence="2" id="KW-0677">Repeat</keyword>
<evidence type="ECO:0000256" key="1">
    <source>
        <dbReference type="ARBA" id="ARBA00022614"/>
    </source>
</evidence>
<keyword evidence="1" id="KW-0433">Leucine-rich repeat</keyword>
<dbReference type="InterPro" id="IPR027417">
    <property type="entry name" value="P-loop_NTPase"/>
</dbReference>
<dbReference type="Pfam" id="PF25019">
    <property type="entry name" value="LRR_R13L1-DRL21"/>
    <property type="match status" value="1"/>
</dbReference>
<dbReference type="FunFam" id="1.10.10.10:FF:000322">
    <property type="entry name" value="Probable disease resistance protein At1g63360"/>
    <property type="match status" value="1"/>
</dbReference>
<feature type="domain" description="Disease resistance protein winged helix" evidence="8">
    <location>
        <begin position="447"/>
        <end position="515"/>
    </location>
</feature>
<dbReference type="InterPro" id="IPR036388">
    <property type="entry name" value="WH-like_DNA-bd_sf"/>
</dbReference>
<dbReference type="SUPFAM" id="SSF52058">
    <property type="entry name" value="L domain-like"/>
    <property type="match status" value="3"/>
</dbReference>
<dbReference type="Proteomes" id="UP001428341">
    <property type="component" value="Unassembled WGS sequence"/>
</dbReference>
<evidence type="ECO:0000259" key="6">
    <source>
        <dbReference type="Pfam" id="PF00931"/>
    </source>
</evidence>
<reference evidence="10 11" key="1">
    <citation type="submission" date="2024-05" db="EMBL/GenBank/DDBJ databases">
        <title>Haplotype-resolved chromosome-level genome assembly of Huyou (Citrus changshanensis).</title>
        <authorList>
            <person name="Miao C."/>
            <person name="Chen W."/>
            <person name="Wu Y."/>
            <person name="Wang L."/>
            <person name="Zhao S."/>
            <person name="Grierson D."/>
            <person name="Xu C."/>
            <person name="Chen K."/>
        </authorList>
    </citation>
    <scope>NUCLEOTIDE SEQUENCE [LARGE SCALE GENOMIC DNA]</scope>
    <source>
        <strain evidence="10">01-14</strain>
        <tissue evidence="10">Leaf</tissue>
    </source>
</reference>
<evidence type="ECO:0000259" key="7">
    <source>
        <dbReference type="Pfam" id="PF18052"/>
    </source>
</evidence>
<name>A0AAP0QS36_9ROSI</name>
<dbReference type="Pfam" id="PF23559">
    <property type="entry name" value="WHD_DRP"/>
    <property type="match status" value="1"/>
</dbReference>
<dbReference type="InterPro" id="IPR032675">
    <property type="entry name" value="LRR_dom_sf"/>
</dbReference>
<evidence type="ECO:0000256" key="4">
    <source>
        <dbReference type="ARBA" id="ARBA00022821"/>
    </source>
</evidence>
<dbReference type="InterPro" id="IPR042197">
    <property type="entry name" value="Apaf_helical"/>
</dbReference>
<dbReference type="Gene3D" id="1.10.10.10">
    <property type="entry name" value="Winged helix-like DNA-binding domain superfamily/Winged helix DNA-binding domain"/>
    <property type="match status" value="1"/>
</dbReference>
<evidence type="ECO:0008006" key="12">
    <source>
        <dbReference type="Google" id="ProtNLM"/>
    </source>
</evidence>
<dbReference type="GO" id="GO:0006952">
    <property type="term" value="P:defense response"/>
    <property type="evidence" value="ECO:0007669"/>
    <property type="project" value="UniProtKB-KW"/>
</dbReference>
<organism evidence="10 11">
    <name type="scientific">Citrus x changshan-huyou</name>
    <dbReference type="NCBI Taxonomy" id="2935761"/>
    <lineage>
        <taxon>Eukaryota</taxon>
        <taxon>Viridiplantae</taxon>
        <taxon>Streptophyta</taxon>
        <taxon>Embryophyta</taxon>
        <taxon>Tracheophyta</taxon>
        <taxon>Spermatophyta</taxon>
        <taxon>Magnoliopsida</taxon>
        <taxon>eudicotyledons</taxon>
        <taxon>Gunneridae</taxon>
        <taxon>Pentapetalae</taxon>
        <taxon>rosids</taxon>
        <taxon>malvids</taxon>
        <taxon>Sapindales</taxon>
        <taxon>Rutaceae</taxon>
        <taxon>Aurantioideae</taxon>
        <taxon>Citrus</taxon>
    </lineage>
</organism>
<dbReference type="InterPro" id="IPR038005">
    <property type="entry name" value="RX-like_CC"/>
</dbReference>
<evidence type="ECO:0000259" key="8">
    <source>
        <dbReference type="Pfam" id="PF23559"/>
    </source>
</evidence>
<feature type="domain" description="Disease resistance N-terminal" evidence="7">
    <location>
        <begin position="8"/>
        <end position="86"/>
    </location>
</feature>
<dbReference type="Gene3D" id="3.40.50.300">
    <property type="entry name" value="P-loop containing nucleotide triphosphate hydrolases"/>
    <property type="match status" value="1"/>
</dbReference>
<dbReference type="EMBL" id="JBCGBO010000004">
    <property type="protein sequence ID" value="KAK9209981.1"/>
    <property type="molecule type" value="Genomic_DNA"/>
</dbReference>